<proteinExistence type="predicted"/>
<dbReference type="RefSeq" id="WP_099119174.1">
    <property type="nucleotide sequence ID" value="NZ_NJAK01000003.1"/>
</dbReference>
<name>A0A2D0K8I0_9GAMM</name>
<dbReference type="EMBL" id="NJAK01000003">
    <property type="protein sequence ID" value="PHM59517.1"/>
    <property type="molecule type" value="Genomic_DNA"/>
</dbReference>
<dbReference type="Gene3D" id="1.10.287.110">
    <property type="entry name" value="DnaJ domain"/>
    <property type="match status" value="1"/>
</dbReference>
<dbReference type="SUPFAM" id="SSF46565">
    <property type="entry name" value="Chaperone J-domain"/>
    <property type="match status" value="1"/>
</dbReference>
<gene>
    <name evidence="3" type="ORF">Xish_03636</name>
</gene>
<dbReference type="PRINTS" id="PR00625">
    <property type="entry name" value="JDOMAIN"/>
</dbReference>
<evidence type="ECO:0000259" key="2">
    <source>
        <dbReference type="PROSITE" id="PS50076"/>
    </source>
</evidence>
<feature type="domain" description="J" evidence="2">
    <location>
        <begin position="5"/>
        <end position="77"/>
    </location>
</feature>
<evidence type="ECO:0000313" key="4">
    <source>
        <dbReference type="Proteomes" id="UP000222168"/>
    </source>
</evidence>
<reference evidence="3 4" key="1">
    <citation type="journal article" date="2017" name="Nat. Microbiol.">
        <title>Natural product diversity associated with the nematode symbionts Photorhabdus and Xenorhabdus.</title>
        <authorList>
            <person name="Tobias N.J."/>
            <person name="Wolff H."/>
            <person name="Djahanschiri B."/>
            <person name="Grundmann F."/>
            <person name="Kronenwerth M."/>
            <person name="Shi Y.M."/>
            <person name="Simonyi S."/>
            <person name="Grun P."/>
            <person name="Shapiro-Ilan D."/>
            <person name="Pidot S.J."/>
            <person name="Stinear T.P."/>
            <person name="Ebersberger I."/>
            <person name="Bode H.B."/>
        </authorList>
    </citation>
    <scope>NUCLEOTIDE SEQUENCE [LARGE SCALE GENOMIC DNA]</scope>
    <source>
        <strain evidence="3 4">DSM 22670</strain>
    </source>
</reference>
<dbReference type="OrthoDB" id="9775658at2"/>
<dbReference type="SMART" id="SM00271">
    <property type="entry name" value="DnaJ"/>
    <property type="match status" value="1"/>
</dbReference>
<dbReference type="Proteomes" id="UP000222168">
    <property type="component" value="Unassembled WGS sequence"/>
</dbReference>
<protein>
    <submittedName>
        <fullName evidence="3">Molecular chaperone DnaJ</fullName>
    </submittedName>
</protein>
<dbReference type="InterPro" id="IPR001623">
    <property type="entry name" value="DnaJ_domain"/>
</dbReference>
<dbReference type="Pfam" id="PF00226">
    <property type="entry name" value="DnaJ"/>
    <property type="match status" value="1"/>
</dbReference>
<evidence type="ECO:0000313" key="3">
    <source>
        <dbReference type="EMBL" id="PHM59517.1"/>
    </source>
</evidence>
<keyword evidence="4" id="KW-1185">Reference proteome</keyword>
<dbReference type="PROSITE" id="PS50076">
    <property type="entry name" value="DNAJ_2"/>
    <property type="match status" value="1"/>
</dbReference>
<dbReference type="AlphaFoldDB" id="A0A2D0K8I0"/>
<evidence type="ECO:0000256" key="1">
    <source>
        <dbReference type="ARBA" id="ARBA00023186"/>
    </source>
</evidence>
<keyword evidence="1" id="KW-0143">Chaperone</keyword>
<organism evidence="3 4">
    <name type="scientific">Xenorhabdus ishibashii</name>
    <dbReference type="NCBI Taxonomy" id="1034471"/>
    <lineage>
        <taxon>Bacteria</taxon>
        <taxon>Pseudomonadati</taxon>
        <taxon>Pseudomonadota</taxon>
        <taxon>Gammaproteobacteria</taxon>
        <taxon>Enterobacterales</taxon>
        <taxon>Morganellaceae</taxon>
        <taxon>Xenorhabdus</taxon>
    </lineage>
</organism>
<comment type="caution">
    <text evidence="3">The sequence shown here is derived from an EMBL/GenBank/DDBJ whole genome shotgun (WGS) entry which is preliminary data.</text>
</comment>
<sequence>MNFQEALNVFGLSGELTEIDVKQAYKKSALKYHPDRNSIGAEMMKAVNHAYNFLMKNIDRINEWQSTDPSSQYNYGEKLESVLTALITMEGVFFEVTGNWIWISGNTKPHKEELKNIGCKWARKKKLWNYHPEEHKCLGNRREHSMDEIREKYGTSGLQKSKGRLQVENRA</sequence>
<dbReference type="InterPro" id="IPR036869">
    <property type="entry name" value="J_dom_sf"/>
</dbReference>
<accession>A0A2D0K8I0</accession>
<dbReference type="CDD" id="cd06257">
    <property type="entry name" value="DnaJ"/>
    <property type="match status" value="1"/>
</dbReference>